<dbReference type="NCBIfam" id="TIGR00229">
    <property type="entry name" value="sensory_box"/>
    <property type="match status" value="4"/>
</dbReference>
<dbReference type="SUPFAM" id="SSF55785">
    <property type="entry name" value="PYP-like sensor domain (PAS domain)"/>
    <property type="match status" value="6"/>
</dbReference>
<comment type="subunit">
    <text evidence="14">At low DSF concentrations, interacts with RpfF.</text>
</comment>
<evidence type="ECO:0000259" key="18">
    <source>
        <dbReference type="PROSITE" id="PS50109"/>
    </source>
</evidence>
<dbReference type="KEGG" id="spir:CWM47_12550"/>
<dbReference type="InterPro" id="IPR005467">
    <property type="entry name" value="His_kinase_dom"/>
</dbReference>
<dbReference type="RefSeq" id="WP_100988306.1">
    <property type="nucleotide sequence ID" value="NZ_CP025096.1"/>
</dbReference>
<feature type="domain" description="PAS" evidence="20">
    <location>
        <begin position="507"/>
        <end position="577"/>
    </location>
</feature>
<keyword evidence="6" id="KW-0808">Transferase</keyword>
<dbReference type="GO" id="GO:0000155">
    <property type="term" value="F:phosphorelay sensor kinase activity"/>
    <property type="evidence" value="ECO:0007669"/>
    <property type="project" value="InterPro"/>
</dbReference>
<evidence type="ECO:0000256" key="16">
    <source>
        <dbReference type="PROSITE-ProRule" id="PRU00110"/>
    </source>
</evidence>
<dbReference type="Gene3D" id="3.30.565.10">
    <property type="entry name" value="Histidine kinase-like ATPase, C-terminal domain"/>
    <property type="match status" value="1"/>
</dbReference>
<dbReference type="InterPro" id="IPR013655">
    <property type="entry name" value="PAS_fold_3"/>
</dbReference>
<organism evidence="23 24">
    <name type="scientific">Spirosoma pollinicola</name>
    <dbReference type="NCBI Taxonomy" id="2057025"/>
    <lineage>
        <taxon>Bacteria</taxon>
        <taxon>Pseudomonadati</taxon>
        <taxon>Bacteroidota</taxon>
        <taxon>Cytophagia</taxon>
        <taxon>Cytophagales</taxon>
        <taxon>Cytophagaceae</taxon>
        <taxon>Spirosoma</taxon>
    </lineage>
</organism>
<keyword evidence="12" id="KW-0902">Two-component regulatory system</keyword>
<dbReference type="OrthoDB" id="9811889at2"/>
<evidence type="ECO:0000256" key="15">
    <source>
        <dbReference type="ARBA" id="ARBA00068150"/>
    </source>
</evidence>
<evidence type="ECO:0000259" key="20">
    <source>
        <dbReference type="PROSITE" id="PS50112"/>
    </source>
</evidence>
<dbReference type="SMART" id="SM00448">
    <property type="entry name" value="REC"/>
    <property type="match status" value="2"/>
</dbReference>
<dbReference type="Pfam" id="PF00512">
    <property type="entry name" value="HisKA"/>
    <property type="match status" value="1"/>
</dbReference>
<dbReference type="PROSITE" id="PS50113">
    <property type="entry name" value="PAC"/>
    <property type="match status" value="3"/>
</dbReference>
<dbReference type="SMART" id="SM00086">
    <property type="entry name" value="PAC"/>
    <property type="match status" value="6"/>
</dbReference>
<dbReference type="FunFam" id="3.30.565.10:FF:000010">
    <property type="entry name" value="Sensor histidine kinase RcsC"/>
    <property type="match status" value="1"/>
</dbReference>
<proteinExistence type="predicted"/>
<keyword evidence="5 17" id="KW-0597">Phosphoprotein</keyword>
<dbReference type="PANTHER" id="PTHR45339:SF1">
    <property type="entry name" value="HYBRID SIGNAL TRANSDUCTION HISTIDINE KINASE J"/>
    <property type="match status" value="1"/>
</dbReference>
<keyword evidence="11" id="KW-1133">Transmembrane helix</keyword>
<dbReference type="Pfam" id="PF02518">
    <property type="entry name" value="HATPase_c"/>
    <property type="match status" value="1"/>
</dbReference>
<dbReference type="InterPro" id="IPR000014">
    <property type="entry name" value="PAS"/>
</dbReference>
<evidence type="ECO:0000313" key="24">
    <source>
        <dbReference type="Proteomes" id="UP000232883"/>
    </source>
</evidence>
<dbReference type="FunFam" id="1.10.287.130:FF:000002">
    <property type="entry name" value="Two-component osmosensing histidine kinase"/>
    <property type="match status" value="1"/>
</dbReference>
<dbReference type="PANTHER" id="PTHR45339">
    <property type="entry name" value="HYBRID SIGNAL TRANSDUCTION HISTIDINE KINASE J"/>
    <property type="match status" value="1"/>
</dbReference>
<dbReference type="InterPro" id="IPR004358">
    <property type="entry name" value="Sig_transdc_His_kin-like_C"/>
</dbReference>
<feature type="modified residue" description="Phosphohistidine" evidence="16">
    <location>
        <position position="1344"/>
    </location>
</feature>
<dbReference type="CDD" id="cd00130">
    <property type="entry name" value="PAS"/>
    <property type="match status" value="5"/>
</dbReference>
<evidence type="ECO:0000256" key="2">
    <source>
        <dbReference type="ARBA" id="ARBA00004651"/>
    </source>
</evidence>
<dbReference type="InterPro" id="IPR011006">
    <property type="entry name" value="CheY-like_superfamily"/>
</dbReference>
<feature type="domain" description="Histidine kinase" evidence="18">
    <location>
        <begin position="771"/>
        <end position="993"/>
    </location>
</feature>
<keyword evidence="10" id="KW-0067">ATP-binding</keyword>
<feature type="domain" description="HPt" evidence="22">
    <location>
        <begin position="1301"/>
        <end position="1397"/>
    </location>
</feature>
<dbReference type="GO" id="GO:0005524">
    <property type="term" value="F:ATP binding"/>
    <property type="evidence" value="ECO:0007669"/>
    <property type="project" value="UniProtKB-KW"/>
</dbReference>
<dbReference type="GO" id="GO:0006355">
    <property type="term" value="P:regulation of DNA-templated transcription"/>
    <property type="evidence" value="ECO:0007669"/>
    <property type="project" value="InterPro"/>
</dbReference>
<evidence type="ECO:0000256" key="4">
    <source>
        <dbReference type="ARBA" id="ARBA00022475"/>
    </source>
</evidence>
<dbReference type="PRINTS" id="PR00344">
    <property type="entry name" value="BCTRLSENSOR"/>
</dbReference>
<evidence type="ECO:0000256" key="7">
    <source>
        <dbReference type="ARBA" id="ARBA00022692"/>
    </source>
</evidence>
<evidence type="ECO:0000256" key="1">
    <source>
        <dbReference type="ARBA" id="ARBA00000085"/>
    </source>
</evidence>
<dbReference type="Pfam" id="PF08447">
    <property type="entry name" value="PAS_3"/>
    <property type="match status" value="3"/>
</dbReference>
<evidence type="ECO:0000256" key="10">
    <source>
        <dbReference type="ARBA" id="ARBA00022840"/>
    </source>
</evidence>
<feature type="domain" description="PAC" evidence="21">
    <location>
        <begin position="453"/>
        <end position="506"/>
    </location>
</feature>
<dbReference type="PROSITE" id="PS50110">
    <property type="entry name" value="RESPONSE_REGULATORY"/>
    <property type="match status" value="2"/>
</dbReference>
<dbReference type="EC" id="2.7.13.3" evidence="3"/>
<dbReference type="CDD" id="cd17546">
    <property type="entry name" value="REC_hyHK_CKI1_RcsC-like"/>
    <property type="match status" value="2"/>
</dbReference>
<feature type="domain" description="PAS" evidence="20">
    <location>
        <begin position="380"/>
        <end position="451"/>
    </location>
</feature>
<comment type="subcellular location">
    <subcellularLocation>
        <location evidence="2">Cell membrane</location>
        <topology evidence="2">Multi-pass membrane protein</topology>
    </subcellularLocation>
</comment>
<sequence length="1403" mass="159148">MKNLKEELYEFVKFHEPVFNFIQEVALDGFWYWNLESPEDRWVNPALCSVLGYMPHQLPNWQLLVHPDDFLQSTQLVIDQVGEPDFFYDQEIRYVHQNKTIVKLACRGWLIRDEQGKPSRMIGAHYSRIHERKENGLVSELEIAFKSILDNQSIYFITTDLNGNYSFVNEHFCRVFGLNKTDILGTPSLQSIIVEDHGKCLDTAVNCIQDPGKAHHVLLRKPLSDGSILLTKWEFIAQVSVATNEVTEILCIGYDVTDKQAVEEDLALLVTNMSDALLRVNLEGVFTYLAPNWTRLYGYELDEMIGKSFVDFVHPNDVTRCFSALKQAAKPGLTSNVEHRIRHKNGQWIWSNSKGVFDSRKNEIIATLHDITDRKLDQEKLKELALVAAKTTDIIVITNADGYITWVNDAFQKLTGYSKEEVIGRRPGSFLKGPETDPETTRRMGQAVKEKRDCTEIILNYGKGGHTYWLEVTITPAFDEAGNCTHFIAVERDITSRKQLEDRLKAKTQELEAFFNTALDLFCIANLDGKFITVNKAWESILGYPVEEINGRQFMDFIHPDDLPKTLEAFQTLGQGDKIFNFTNRYRHQDGVYSVIEWRARTEGELIYAAARDITDRQRANDELTRTKENLAQTNQLARIGGWEIDWKAQTLYWSDITKEMHEVAPAYVPDMVTDVSFFKEGESRDAFLAAAELSVLEGIPWDLELVIITAKGNEIWVKALGEADLKDGECVRIYGTFQDITDRKKAEQELQRARELAEAANMAKSEFLANMSHEIRTPLNGVIGFTDLLLKTNTDKTQQHYLSLVYQSANSLLDIINDILDFSKIEAGKLDLCIEKSDLLEIGSQVTDIIKLQAHQKDLEILLNIAPDVPRFIWTDPVRIRQILVNLLSNAIKFTQEGEIELKVELIGSQYNENTCFRFSVRDTGIGIAPINQVKIFDAFAQEDASTTRRFGGTGLGLAISNKLLALMGSKLQLHSVFGEGSTFYFDVDFKSMVEDTVEWTNLELIRNVLIVDDNAANRHILQEMLRLKDIQSDQVKSGVEALERLKTGERYDAVLMDYHMPFFDGLSTIRHIRNDLHLLAEQLPIMLLHSSSEDEKVTAACTELNVFQRLVKPVKLGQLYNSLAQIRLKTTVQVTDKEMMVLPHEQGYTHRSATILIAEDNQVNMLLAASLLARILPEATLLKAVNGQEAIEQFQSGHPNLIFMDIQMPLTNGYEAAKVIRSLEINKRIPIVALTAGTVKGEREKCLQAGMDDYLSKPILPALLEKIIAKWLHQEAEPSTKNPPADLTDHFDLEGLKERLGNNKELINMLLAAAREYINTVPVRMYETLQRGNINDLKSVAHQLKGTALTVNFTNLAELSRKLECVETTDTQGIAELYGSVEKEIDYLTGLLKKWVGEPVV</sequence>
<dbReference type="InterPro" id="IPR001789">
    <property type="entry name" value="Sig_transdc_resp-reg_receiver"/>
</dbReference>
<dbReference type="EMBL" id="CP025096">
    <property type="protein sequence ID" value="AUD02589.1"/>
    <property type="molecule type" value="Genomic_DNA"/>
</dbReference>
<evidence type="ECO:0000256" key="8">
    <source>
        <dbReference type="ARBA" id="ARBA00022741"/>
    </source>
</evidence>
<evidence type="ECO:0000256" key="17">
    <source>
        <dbReference type="PROSITE-ProRule" id="PRU00169"/>
    </source>
</evidence>
<keyword evidence="4" id="KW-1003">Cell membrane</keyword>
<dbReference type="Gene3D" id="1.20.120.160">
    <property type="entry name" value="HPT domain"/>
    <property type="match status" value="1"/>
</dbReference>
<dbReference type="InterPro" id="IPR003594">
    <property type="entry name" value="HATPase_dom"/>
</dbReference>
<evidence type="ECO:0000256" key="11">
    <source>
        <dbReference type="ARBA" id="ARBA00022989"/>
    </source>
</evidence>
<keyword evidence="13" id="KW-0472">Membrane</keyword>
<dbReference type="InterPro" id="IPR036641">
    <property type="entry name" value="HPT_dom_sf"/>
</dbReference>
<dbReference type="InterPro" id="IPR036890">
    <property type="entry name" value="HATPase_C_sf"/>
</dbReference>
<dbReference type="SUPFAM" id="SSF47384">
    <property type="entry name" value="Homodimeric domain of signal transducing histidine kinase"/>
    <property type="match status" value="1"/>
</dbReference>
<dbReference type="InterPro" id="IPR001610">
    <property type="entry name" value="PAC"/>
</dbReference>
<feature type="modified residue" description="4-aspartylphosphate" evidence="17">
    <location>
        <position position="1207"/>
    </location>
</feature>
<dbReference type="SMART" id="SM00091">
    <property type="entry name" value="PAS"/>
    <property type="match status" value="5"/>
</dbReference>
<evidence type="ECO:0000259" key="22">
    <source>
        <dbReference type="PROSITE" id="PS50894"/>
    </source>
</evidence>
<dbReference type="Gene3D" id="3.40.50.2300">
    <property type="match status" value="2"/>
</dbReference>
<dbReference type="SUPFAM" id="SSF55874">
    <property type="entry name" value="ATPase domain of HSP90 chaperone/DNA topoisomerase II/histidine kinase"/>
    <property type="match status" value="1"/>
</dbReference>
<dbReference type="InterPro" id="IPR000700">
    <property type="entry name" value="PAS-assoc_C"/>
</dbReference>
<dbReference type="InterPro" id="IPR003661">
    <property type="entry name" value="HisK_dim/P_dom"/>
</dbReference>
<evidence type="ECO:0000256" key="14">
    <source>
        <dbReference type="ARBA" id="ARBA00064003"/>
    </source>
</evidence>
<evidence type="ECO:0000259" key="21">
    <source>
        <dbReference type="PROSITE" id="PS50113"/>
    </source>
</evidence>
<feature type="modified residue" description="4-aspartylphosphate" evidence="17">
    <location>
        <position position="1059"/>
    </location>
</feature>
<dbReference type="InterPro" id="IPR035965">
    <property type="entry name" value="PAS-like_dom_sf"/>
</dbReference>
<dbReference type="Gene3D" id="2.10.70.100">
    <property type="match status" value="1"/>
</dbReference>
<evidence type="ECO:0000256" key="6">
    <source>
        <dbReference type="ARBA" id="ARBA00022679"/>
    </source>
</evidence>
<dbReference type="SMART" id="SM00387">
    <property type="entry name" value="HATPase_c"/>
    <property type="match status" value="1"/>
</dbReference>
<gene>
    <name evidence="23" type="ORF">CWM47_12550</name>
</gene>
<dbReference type="InterPro" id="IPR008207">
    <property type="entry name" value="Sig_transdc_His_kin_Hpt_dom"/>
</dbReference>
<dbReference type="Pfam" id="PF13426">
    <property type="entry name" value="PAS_9"/>
    <property type="match status" value="2"/>
</dbReference>
<dbReference type="Gene3D" id="1.10.287.130">
    <property type="match status" value="1"/>
</dbReference>
<comment type="catalytic activity">
    <reaction evidence="1">
        <text>ATP + protein L-histidine = ADP + protein N-phospho-L-histidine.</text>
        <dbReference type="EC" id="2.7.13.3"/>
    </reaction>
</comment>
<dbReference type="SUPFAM" id="SSF52172">
    <property type="entry name" value="CheY-like"/>
    <property type="match status" value="2"/>
</dbReference>
<keyword evidence="7" id="KW-0812">Transmembrane</keyword>
<evidence type="ECO:0000259" key="19">
    <source>
        <dbReference type="PROSITE" id="PS50110"/>
    </source>
</evidence>
<evidence type="ECO:0000256" key="3">
    <source>
        <dbReference type="ARBA" id="ARBA00012438"/>
    </source>
</evidence>
<feature type="domain" description="Response regulatory" evidence="19">
    <location>
        <begin position="1009"/>
        <end position="1129"/>
    </location>
</feature>
<feature type="domain" description="PAC" evidence="21">
    <location>
        <begin position="702"/>
        <end position="753"/>
    </location>
</feature>
<evidence type="ECO:0000256" key="9">
    <source>
        <dbReference type="ARBA" id="ARBA00022777"/>
    </source>
</evidence>
<dbReference type="PROSITE" id="PS50894">
    <property type="entry name" value="HPT"/>
    <property type="match status" value="1"/>
</dbReference>
<keyword evidence="24" id="KW-1185">Reference proteome</keyword>
<dbReference type="GO" id="GO:0005886">
    <property type="term" value="C:plasma membrane"/>
    <property type="evidence" value="ECO:0007669"/>
    <property type="project" value="UniProtKB-SubCell"/>
</dbReference>
<protein>
    <recommendedName>
        <fullName evidence="15">Sensory/regulatory protein RpfC</fullName>
        <ecNumber evidence="3">2.7.13.3</ecNumber>
    </recommendedName>
</protein>
<dbReference type="CDD" id="cd16922">
    <property type="entry name" value="HATPase_EvgS-ArcB-TorS-like"/>
    <property type="match status" value="1"/>
</dbReference>
<dbReference type="InterPro" id="IPR036097">
    <property type="entry name" value="HisK_dim/P_sf"/>
</dbReference>
<feature type="domain" description="Response regulatory" evidence="19">
    <location>
        <begin position="1156"/>
        <end position="1274"/>
    </location>
</feature>
<dbReference type="PROSITE" id="PS50112">
    <property type="entry name" value="PAS"/>
    <property type="match status" value="4"/>
</dbReference>
<feature type="domain" description="PAS" evidence="20">
    <location>
        <begin position="141"/>
        <end position="196"/>
    </location>
</feature>
<keyword evidence="9" id="KW-0418">Kinase</keyword>
<dbReference type="Gene3D" id="3.30.450.20">
    <property type="entry name" value="PAS domain"/>
    <property type="match status" value="6"/>
</dbReference>
<dbReference type="PROSITE" id="PS50109">
    <property type="entry name" value="HIS_KIN"/>
    <property type="match status" value="1"/>
</dbReference>
<accession>A0A2K8YYC5</accession>
<dbReference type="Proteomes" id="UP000232883">
    <property type="component" value="Chromosome"/>
</dbReference>
<dbReference type="Pfam" id="PF01627">
    <property type="entry name" value="Hpt"/>
    <property type="match status" value="1"/>
</dbReference>
<keyword evidence="8" id="KW-0547">Nucleotide-binding</keyword>
<feature type="domain" description="PAS" evidence="20">
    <location>
        <begin position="262"/>
        <end position="332"/>
    </location>
</feature>
<dbReference type="SUPFAM" id="SSF47226">
    <property type="entry name" value="Histidine-containing phosphotransfer domain, HPT domain"/>
    <property type="match status" value="1"/>
</dbReference>
<feature type="domain" description="PAC" evidence="21">
    <location>
        <begin position="335"/>
        <end position="383"/>
    </location>
</feature>
<dbReference type="Pfam" id="PF00072">
    <property type="entry name" value="Response_reg"/>
    <property type="match status" value="2"/>
</dbReference>
<reference evidence="23 24" key="1">
    <citation type="submission" date="2017-11" db="EMBL/GenBank/DDBJ databases">
        <title>Taxonomic description and genome sequences of Spirosoma HA7 sp. nov., isolated from pollen microhabitat of Corylus avellana.</title>
        <authorList>
            <person name="Ambika Manirajan B."/>
            <person name="Suarez C."/>
            <person name="Ratering S."/>
            <person name="Geissler-Plaum R."/>
            <person name="Cardinale M."/>
            <person name="Sylvia S."/>
        </authorList>
    </citation>
    <scope>NUCLEOTIDE SEQUENCE [LARGE SCALE GENOMIC DNA]</scope>
    <source>
        <strain evidence="23 24">HA7</strain>
    </source>
</reference>
<evidence type="ECO:0000313" key="23">
    <source>
        <dbReference type="EMBL" id="AUD02589.1"/>
    </source>
</evidence>
<dbReference type="CDD" id="cd00082">
    <property type="entry name" value="HisKA"/>
    <property type="match status" value="1"/>
</dbReference>
<evidence type="ECO:0000256" key="5">
    <source>
        <dbReference type="ARBA" id="ARBA00022553"/>
    </source>
</evidence>
<evidence type="ECO:0000256" key="13">
    <source>
        <dbReference type="ARBA" id="ARBA00023136"/>
    </source>
</evidence>
<dbReference type="SMART" id="SM00388">
    <property type="entry name" value="HisKA"/>
    <property type="match status" value="1"/>
</dbReference>
<name>A0A2K8YYC5_9BACT</name>
<evidence type="ECO:0000256" key="12">
    <source>
        <dbReference type="ARBA" id="ARBA00023012"/>
    </source>
</evidence>